<sequence length="337" mass="37172">MSATPPSPNHPASLILPSLLGTLVNWLLYGVLVVQVYLYDFYFSTDRLAFKYLVYTVFLIETIQTIFTGADLGYWLAAGFGDYPRLAKPFLSVFDTPVLSSIVSCIVQVFFCYRIWILKKSLLWLCIIIGTISFIQMVGGMACRISVHVLGDIGKAHEKGVVAFAYLWLLGDAVADLMIAFTMSYFLIRTRQGPHEYSSHILSRVLRLTVETNIVSSTIAISSIVLYAAAPGKTYYFGPTAVIGKIYSNTLLVMFNNRIGLRDVSQKAIPSDTSFPSRRWGQSSVPVQYNPGSESFELSAFKNESTADVKASGQPEPGIMDIRPSFASQSGMEAPSV</sequence>
<dbReference type="EMBL" id="MU277201">
    <property type="protein sequence ID" value="KAI0063776.1"/>
    <property type="molecule type" value="Genomic_DNA"/>
</dbReference>
<proteinExistence type="predicted"/>
<protein>
    <submittedName>
        <fullName evidence="1">Uncharacterized protein</fullName>
    </submittedName>
</protein>
<reference evidence="1" key="1">
    <citation type="submission" date="2021-03" db="EMBL/GenBank/DDBJ databases">
        <authorList>
            <consortium name="DOE Joint Genome Institute"/>
            <person name="Ahrendt S."/>
            <person name="Looney B.P."/>
            <person name="Miyauchi S."/>
            <person name="Morin E."/>
            <person name="Drula E."/>
            <person name="Courty P.E."/>
            <person name="Chicoki N."/>
            <person name="Fauchery L."/>
            <person name="Kohler A."/>
            <person name="Kuo A."/>
            <person name="Labutti K."/>
            <person name="Pangilinan J."/>
            <person name="Lipzen A."/>
            <person name="Riley R."/>
            <person name="Andreopoulos W."/>
            <person name="He G."/>
            <person name="Johnson J."/>
            <person name="Barry K.W."/>
            <person name="Grigoriev I.V."/>
            <person name="Nagy L."/>
            <person name="Hibbett D."/>
            <person name="Henrissat B."/>
            <person name="Matheny P.B."/>
            <person name="Labbe J."/>
            <person name="Martin F."/>
        </authorList>
    </citation>
    <scope>NUCLEOTIDE SEQUENCE</scope>
    <source>
        <strain evidence="1">HHB10654</strain>
    </source>
</reference>
<evidence type="ECO:0000313" key="2">
    <source>
        <dbReference type="Proteomes" id="UP000814140"/>
    </source>
</evidence>
<comment type="caution">
    <text evidence="1">The sequence shown here is derived from an EMBL/GenBank/DDBJ whole genome shotgun (WGS) entry which is preliminary data.</text>
</comment>
<gene>
    <name evidence="1" type="ORF">BV25DRAFT_1899023</name>
</gene>
<evidence type="ECO:0000313" key="1">
    <source>
        <dbReference type="EMBL" id="KAI0063776.1"/>
    </source>
</evidence>
<keyword evidence="2" id="KW-1185">Reference proteome</keyword>
<reference evidence="1" key="2">
    <citation type="journal article" date="2022" name="New Phytol.">
        <title>Evolutionary transition to the ectomycorrhizal habit in the genomes of a hyperdiverse lineage of mushroom-forming fungi.</title>
        <authorList>
            <person name="Looney B."/>
            <person name="Miyauchi S."/>
            <person name="Morin E."/>
            <person name="Drula E."/>
            <person name="Courty P.E."/>
            <person name="Kohler A."/>
            <person name="Kuo A."/>
            <person name="LaButti K."/>
            <person name="Pangilinan J."/>
            <person name="Lipzen A."/>
            <person name="Riley R."/>
            <person name="Andreopoulos W."/>
            <person name="He G."/>
            <person name="Johnson J."/>
            <person name="Nolan M."/>
            <person name="Tritt A."/>
            <person name="Barry K.W."/>
            <person name="Grigoriev I.V."/>
            <person name="Nagy L.G."/>
            <person name="Hibbett D."/>
            <person name="Henrissat B."/>
            <person name="Matheny P.B."/>
            <person name="Labbe J."/>
            <person name="Martin F.M."/>
        </authorList>
    </citation>
    <scope>NUCLEOTIDE SEQUENCE</scope>
    <source>
        <strain evidence="1">HHB10654</strain>
    </source>
</reference>
<organism evidence="1 2">
    <name type="scientific">Artomyces pyxidatus</name>
    <dbReference type="NCBI Taxonomy" id="48021"/>
    <lineage>
        <taxon>Eukaryota</taxon>
        <taxon>Fungi</taxon>
        <taxon>Dikarya</taxon>
        <taxon>Basidiomycota</taxon>
        <taxon>Agaricomycotina</taxon>
        <taxon>Agaricomycetes</taxon>
        <taxon>Russulales</taxon>
        <taxon>Auriscalpiaceae</taxon>
        <taxon>Artomyces</taxon>
    </lineage>
</organism>
<name>A0ACB8T6N8_9AGAM</name>
<dbReference type="Proteomes" id="UP000814140">
    <property type="component" value="Unassembled WGS sequence"/>
</dbReference>
<accession>A0ACB8T6N8</accession>